<evidence type="ECO:0000256" key="1">
    <source>
        <dbReference type="SAM" id="MobiDB-lite"/>
    </source>
</evidence>
<dbReference type="EMBL" id="CATOUU010000967">
    <property type="protein sequence ID" value="CAI9963287.1"/>
    <property type="molecule type" value="Genomic_DNA"/>
</dbReference>
<reference evidence="4 6" key="2">
    <citation type="submission" date="2024-07" db="EMBL/GenBank/DDBJ databases">
        <authorList>
            <person name="Akdeniz Z."/>
        </authorList>
    </citation>
    <scope>NUCLEOTIDE SEQUENCE [LARGE SCALE GENOMIC DNA]</scope>
</reference>
<reference evidence="3" key="1">
    <citation type="submission" date="2023-06" db="EMBL/GenBank/DDBJ databases">
        <authorList>
            <person name="Kurt Z."/>
        </authorList>
    </citation>
    <scope>NUCLEOTIDE SEQUENCE</scope>
</reference>
<keyword evidence="6" id="KW-1185">Reference proteome</keyword>
<dbReference type="AlphaFoldDB" id="A0AA86QZ97"/>
<feature type="compositionally biased region" description="Polar residues" evidence="1">
    <location>
        <begin position="40"/>
        <end position="54"/>
    </location>
</feature>
<evidence type="ECO:0000313" key="2">
    <source>
        <dbReference type="EMBL" id="CAI9954126.1"/>
    </source>
</evidence>
<organism evidence="3">
    <name type="scientific">Hexamita inflata</name>
    <dbReference type="NCBI Taxonomy" id="28002"/>
    <lineage>
        <taxon>Eukaryota</taxon>
        <taxon>Metamonada</taxon>
        <taxon>Diplomonadida</taxon>
        <taxon>Hexamitidae</taxon>
        <taxon>Hexamitinae</taxon>
        <taxon>Hexamita</taxon>
    </lineage>
</organism>
<dbReference type="EMBL" id="CAXDID020000133">
    <property type="protein sequence ID" value="CAL6036168.1"/>
    <property type="molecule type" value="Genomic_DNA"/>
</dbReference>
<evidence type="ECO:0000313" key="6">
    <source>
        <dbReference type="Proteomes" id="UP001642409"/>
    </source>
</evidence>
<proteinExistence type="predicted"/>
<feature type="compositionally biased region" description="Basic and acidic residues" evidence="1">
    <location>
        <begin position="321"/>
        <end position="338"/>
    </location>
</feature>
<dbReference type="EMBL" id="CAXDID020000057">
    <property type="protein sequence ID" value="CAL6008319.1"/>
    <property type="molecule type" value="Genomic_DNA"/>
</dbReference>
<protein>
    <submittedName>
        <fullName evidence="3">Uncharacterized protein</fullName>
    </submittedName>
</protein>
<evidence type="ECO:0000313" key="4">
    <source>
        <dbReference type="EMBL" id="CAL6008319.1"/>
    </source>
</evidence>
<feature type="region of interest" description="Disordered" evidence="1">
    <location>
        <begin position="35"/>
        <end position="54"/>
    </location>
</feature>
<accession>A0AA86QZ97</accession>
<sequence length="479" mass="54501">MKSDNKTPKPKKVVTTLPLNYKKIDRANEIIDFDDDDVQPVNNTPSKLQQQKAPFSKISPIQQTSLTNIQKSVEPVAEKVAMSQSQPSSELEVVQKTASVKPIKTHGIDNFVKKVDQSHVNQRFNNTFTQEIDIFKPQPIKQASQPSFKALLQNGSTHKFVNKPLIQDTEFKTQLTNALVDQGVDFATASQCRRMLIGHFETLLTLQPKPIVTQNGFEVKKDQEIDFEKRKRIERFISTLKHKIDENQTINQEDLGVNRLVASVYISSRVFFGYAAEPHLTQLSPLNPLFVEDEIDYENETCGFDEVSESTDDEETSESETTSHENETAPDENAKLQDDIDEVDETGMLAVSGTKKQKREFDFLAKNQKKLPYPVPVLCPEGMSGTKAVMRVFKRATYETETKFEKTEAKNEKEFEVVEVNVFDGERKCEKEQEIDGTKIQTGCNIPQYLKPIFWKGDLNVTKDCEFMLVAEGEEDELQ</sequence>
<name>A0AA86QZ97_9EUKA</name>
<gene>
    <name evidence="4" type="ORF">HINF_LOCUS21061</name>
    <name evidence="5" type="ORF">HINF_LOCUS36280</name>
    <name evidence="2" type="ORF">HINF_LOCUS41771</name>
    <name evidence="3" type="ORF">HINF_LOCUS50932</name>
</gene>
<comment type="caution">
    <text evidence="3">The sequence shown here is derived from an EMBL/GenBank/DDBJ whole genome shotgun (WGS) entry which is preliminary data.</text>
</comment>
<dbReference type="Proteomes" id="UP001642409">
    <property type="component" value="Unassembled WGS sequence"/>
</dbReference>
<dbReference type="EMBL" id="CATOUU010000845">
    <property type="protein sequence ID" value="CAI9954126.1"/>
    <property type="molecule type" value="Genomic_DNA"/>
</dbReference>
<evidence type="ECO:0000313" key="3">
    <source>
        <dbReference type="EMBL" id="CAI9963287.1"/>
    </source>
</evidence>
<feature type="region of interest" description="Disordered" evidence="1">
    <location>
        <begin position="302"/>
        <end position="338"/>
    </location>
</feature>
<evidence type="ECO:0000313" key="5">
    <source>
        <dbReference type="EMBL" id="CAL6036168.1"/>
    </source>
</evidence>
<feature type="compositionally biased region" description="Acidic residues" evidence="1">
    <location>
        <begin position="306"/>
        <end position="318"/>
    </location>
</feature>